<sequence>MYPVAMYKIAIERPITTVMFALMIVFFGTMALKKISVALFPNVDYPIVVVKTQYPGASADIVESKVTDKIEEAVMEIDGIKKVTSNSALNVSVVTIEFVLEKPITVAVNDVINKVSSVTFNDTNIRKPTVDKVDTSGQAILSIFLSSKTQSLAELNDHAKNVIKPMLQKVEGVGNVQLNGYQEKQIRIYADPTLLNKYGLTFNDLYNTLNTQNLEMDGGKIISKTKNYAILVDGNSYKLSDIANIQIGSNVRLGDIATIEKGIDTDITYASYGNEPGIVLEVQKIAGANEIKIVDAIYKEMDAMRAASPGYNIRPFLDTTDYTRHSIEDVKFDLILGGILAVSVVFMFLRSFSITFVSAMSIPISIMGTFALVNWMGFSLNMLTMVALTLSIGIIIDDAIVVIENIHKKLESGMDKKTASYEGVHEIAFAIIAISAMLLSVFIPVGSMTGMSGRFFKSFGITVALAIAISYIVVVTVIPMLSSILVNSKQSAFYNFTEPFFQKMDKLYAKLLGWILNHKLIILLVVAGIFVSSVRVASKLGMEFILQEDRGRFYILVKADTDISLQHMLQKMKALQRVIDADPDVEFDSMQIGYGNIQSTFKGKFYVQLKNHHKRNQFVIMEEMRNKLRALPEAKDLVSINASEVPLIGGGDNAAFQVYIYSSDQKLVDQTVENLRKFLLESPELKGKVAGYHTNTSDYQTQFQLRVLRAATIKYGVTAQSIASVINNAFSGSNRVSYFKEHGMEYDIIIRVPSNKKMSEEDIKRIQVKNKDGKLMFLDGLVQIITRKVPTNIIRYNRQRSVTVLARPAGGASLGDLLNQVRAHKDKWLVQNVFFAFTGQSERVQENSVAFGTAISTAFILIYMILAALYESILEPLIIMITMPLSFSGAFFALGLVHQPMSMFSLMGLILLIGMVGKNATLIIDIAKEKRKEGHGIEEAVILAGESRLRPILMTTIAMVFGMLPLALATGQGSAMKAPIGIAMSGGLIVSTLLSLLVVPIFYRLIAPIDDKLKKFYQDNKPLKSLGAKPKSKEDNPPIPQVANEKAV</sequence>
<feature type="transmembrane region" description="Helical" evidence="2">
    <location>
        <begin position="877"/>
        <end position="897"/>
    </location>
</feature>
<dbReference type="Gene3D" id="3.30.2090.10">
    <property type="entry name" value="Multidrug efflux transporter AcrB TolC docking domain, DN and DC subdomains"/>
    <property type="match status" value="2"/>
</dbReference>
<feature type="transmembrane region" description="Helical" evidence="2">
    <location>
        <begin position="982"/>
        <end position="1006"/>
    </location>
</feature>
<feature type="transmembrane region" description="Helical" evidence="2">
    <location>
        <begin position="382"/>
        <end position="406"/>
    </location>
</feature>
<dbReference type="PRINTS" id="PR00702">
    <property type="entry name" value="ACRIFLAVINRP"/>
</dbReference>
<dbReference type="SUPFAM" id="SSF82866">
    <property type="entry name" value="Multidrug efflux transporter AcrB transmembrane domain"/>
    <property type="match status" value="2"/>
</dbReference>
<name>E7G4V6_9HELI</name>
<organism evidence="3 4">
    <name type="scientific">Helicobacter suis HS5</name>
    <dbReference type="NCBI Taxonomy" id="710394"/>
    <lineage>
        <taxon>Bacteria</taxon>
        <taxon>Pseudomonadati</taxon>
        <taxon>Campylobacterota</taxon>
        <taxon>Epsilonproteobacteria</taxon>
        <taxon>Campylobacterales</taxon>
        <taxon>Helicobacteraceae</taxon>
        <taxon>Helicobacter</taxon>
    </lineage>
</organism>
<dbReference type="InterPro" id="IPR027463">
    <property type="entry name" value="AcrB_DN_DC_subdom"/>
</dbReference>
<evidence type="ECO:0000313" key="4">
    <source>
        <dbReference type="Proteomes" id="UP000054093"/>
    </source>
</evidence>
<dbReference type="Gene3D" id="3.30.70.1440">
    <property type="entry name" value="Multidrug efflux transporter AcrB pore domain"/>
    <property type="match status" value="1"/>
</dbReference>
<evidence type="ECO:0000256" key="1">
    <source>
        <dbReference type="SAM" id="MobiDB-lite"/>
    </source>
</evidence>
<dbReference type="GO" id="GO:0042910">
    <property type="term" value="F:xenobiotic transmembrane transporter activity"/>
    <property type="evidence" value="ECO:0007669"/>
    <property type="project" value="TreeGrafter"/>
</dbReference>
<dbReference type="AlphaFoldDB" id="E7G4V6"/>
<evidence type="ECO:0000313" key="3">
    <source>
        <dbReference type="EMBL" id="EFX41573.1"/>
    </source>
</evidence>
<comment type="caution">
    <text evidence="3">The sequence shown here is derived from an EMBL/GenBank/DDBJ whole genome shotgun (WGS) entry which is preliminary data.</text>
</comment>
<evidence type="ECO:0000256" key="2">
    <source>
        <dbReference type="SAM" id="Phobius"/>
    </source>
</evidence>
<dbReference type="Pfam" id="PF00873">
    <property type="entry name" value="ACR_tran"/>
    <property type="match status" value="1"/>
</dbReference>
<feature type="transmembrane region" description="Helical" evidence="2">
    <location>
        <begin position="507"/>
        <end position="531"/>
    </location>
</feature>
<dbReference type="SUPFAM" id="SSF82714">
    <property type="entry name" value="Multidrug efflux transporter AcrB TolC docking domain, DN and DC subdomains"/>
    <property type="match status" value="2"/>
</dbReference>
<feature type="transmembrane region" description="Helical" evidence="2">
    <location>
        <begin position="356"/>
        <end position="376"/>
    </location>
</feature>
<dbReference type="EMBL" id="ADHO01000219">
    <property type="protein sequence ID" value="EFX41573.1"/>
    <property type="molecule type" value="Genomic_DNA"/>
</dbReference>
<protein>
    <submittedName>
        <fullName evidence="3">Cytoplasmic pump protein of the hefABC efflux system</fullName>
    </submittedName>
</protein>
<keyword evidence="2" id="KW-0472">Membrane</keyword>
<feature type="transmembrane region" description="Helical" evidence="2">
    <location>
        <begin position="903"/>
        <end position="924"/>
    </location>
</feature>
<feature type="transmembrane region" description="Helical" evidence="2">
    <location>
        <begin position="427"/>
        <end position="447"/>
    </location>
</feature>
<feature type="transmembrane region" description="Helical" evidence="2">
    <location>
        <begin position="15"/>
        <end position="32"/>
    </location>
</feature>
<dbReference type="Gene3D" id="1.20.1640.10">
    <property type="entry name" value="Multidrug efflux transporter AcrB transmembrane domain"/>
    <property type="match status" value="2"/>
</dbReference>
<feature type="transmembrane region" description="Helical" evidence="2">
    <location>
        <begin position="952"/>
        <end position="970"/>
    </location>
</feature>
<dbReference type="Gene3D" id="3.30.70.1430">
    <property type="entry name" value="Multidrug efflux transporter AcrB pore domain"/>
    <property type="match status" value="2"/>
</dbReference>
<dbReference type="Proteomes" id="UP000054093">
    <property type="component" value="Unassembled WGS sequence"/>
</dbReference>
<dbReference type="PANTHER" id="PTHR32063:SF0">
    <property type="entry name" value="SWARMING MOTILITY PROTEIN SWRC"/>
    <property type="match status" value="1"/>
</dbReference>
<feature type="region of interest" description="Disordered" evidence="1">
    <location>
        <begin position="1023"/>
        <end position="1048"/>
    </location>
</feature>
<keyword evidence="2" id="KW-0812">Transmembrane</keyword>
<dbReference type="Gene3D" id="3.30.70.1320">
    <property type="entry name" value="Multidrug efflux transporter AcrB pore domain like"/>
    <property type="match status" value="1"/>
</dbReference>
<accession>E7G4V6</accession>
<keyword evidence="2" id="KW-1133">Transmembrane helix</keyword>
<proteinExistence type="predicted"/>
<dbReference type="SMR" id="E7G4V6"/>
<feature type="transmembrane region" description="Helical" evidence="2">
    <location>
        <begin position="849"/>
        <end position="870"/>
    </location>
</feature>
<reference evidence="3 4" key="1">
    <citation type="journal article" date="2011" name="Vet. Res.">
        <title>Genome sequence of Helicobacter suis supports its role in gastric pathology.</title>
        <authorList>
            <person name="Vermoote M."/>
            <person name="Vandekerckhove T.T."/>
            <person name="Flahou B."/>
            <person name="Pasmans F."/>
            <person name="Smet A."/>
            <person name="De Groote D."/>
            <person name="Van Criekinge W."/>
            <person name="Ducatelle R."/>
            <person name="Haesebrouck F."/>
        </authorList>
    </citation>
    <scope>NUCLEOTIDE SEQUENCE [LARGE SCALE GENOMIC DNA]</scope>
    <source>
        <strain evidence="3 4">HS5</strain>
    </source>
</reference>
<feature type="transmembrane region" description="Helical" evidence="2">
    <location>
        <begin position="459"/>
        <end position="486"/>
    </location>
</feature>
<dbReference type="InterPro" id="IPR001036">
    <property type="entry name" value="Acrflvin-R"/>
</dbReference>
<dbReference type="PANTHER" id="PTHR32063">
    <property type="match status" value="1"/>
</dbReference>
<gene>
    <name evidence="3" type="primary">hefC</name>
    <name evidence="3" type="ORF">HSUHS5_1031</name>
</gene>
<dbReference type="SUPFAM" id="SSF82693">
    <property type="entry name" value="Multidrug efflux transporter AcrB pore domain, PN1, PN2, PC1 and PC2 subdomains"/>
    <property type="match status" value="3"/>
</dbReference>
<dbReference type="GO" id="GO:0005886">
    <property type="term" value="C:plasma membrane"/>
    <property type="evidence" value="ECO:0007669"/>
    <property type="project" value="TreeGrafter"/>
</dbReference>
<feature type="transmembrane region" description="Helical" evidence="2">
    <location>
        <begin position="332"/>
        <end position="349"/>
    </location>
</feature>